<sequence>MAGTVVLAAQVPASASSGSATVSGPAASQGSSAGSATTLLRLRHGLTLEIPSSWRVYGTADQVRVVTGSCARPKGPYAEPRCDSFWVMGPKALKTGGEGFTPYNPNRGPFYPAVDVMPCATNPKYGQVIGKAIAVGRRDIGVAHRAHYRVWPGRCVTYDDATQKSTFKQREWYLPQQRILIVDQWATPGLDRILKNAVWDN</sequence>
<reference evidence="1 2" key="1">
    <citation type="journal article" date="2019" name="Int. J. Syst. Evol. Microbiol.">
        <title>The Global Catalogue of Microorganisms (GCM) 10K type strain sequencing project: providing services to taxonomists for standard genome sequencing and annotation.</title>
        <authorList>
            <consortium name="The Broad Institute Genomics Platform"/>
            <consortium name="The Broad Institute Genome Sequencing Center for Infectious Disease"/>
            <person name="Wu L."/>
            <person name="Ma J."/>
        </authorList>
    </citation>
    <scope>NUCLEOTIDE SEQUENCE [LARGE SCALE GENOMIC DNA]</scope>
    <source>
        <strain evidence="1 2">JCM 6242</strain>
    </source>
</reference>
<evidence type="ECO:0000313" key="2">
    <source>
        <dbReference type="Proteomes" id="UP001500831"/>
    </source>
</evidence>
<dbReference type="Proteomes" id="UP001500831">
    <property type="component" value="Unassembled WGS sequence"/>
</dbReference>
<dbReference type="EMBL" id="BAAAVI010000028">
    <property type="protein sequence ID" value="GAA2878787.1"/>
    <property type="molecule type" value="Genomic_DNA"/>
</dbReference>
<keyword evidence="2" id="KW-1185">Reference proteome</keyword>
<protein>
    <recommendedName>
        <fullName evidence="3">YkuD domain-containing protein</fullName>
    </recommendedName>
</protein>
<evidence type="ECO:0008006" key="3">
    <source>
        <dbReference type="Google" id="ProtNLM"/>
    </source>
</evidence>
<gene>
    <name evidence="1" type="ORF">GCM10010517_40900</name>
</gene>
<evidence type="ECO:0000313" key="1">
    <source>
        <dbReference type="EMBL" id="GAA2878787.1"/>
    </source>
</evidence>
<name>A0ABN3W261_9ACTN</name>
<comment type="caution">
    <text evidence="1">The sequence shown here is derived from an EMBL/GenBank/DDBJ whole genome shotgun (WGS) entry which is preliminary data.</text>
</comment>
<organism evidence="1 2">
    <name type="scientific">Streptosporangium fragile</name>
    <dbReference type="NCBI Taxonomy" id="46186"/>
    <lineage>
        <taxon>Bacteria</taxon>
        <taxon>Bacillati</taxon>
        <taxon>Actinomycetota</taxon>
        <taxon>Actinomycetes</taxon>
        <taxon>Streptosporangiales</taxon>
        <taxon>Streptosporangiaceae</taxon>
        <taxon>Streptosporangium</taxon>
    </lineage>
</organism>
<proteinExistence type="predicted"/>
<accession>A0ABN3W261</accession>